<keyword evidence="5 9" id="KW-0808">Transferase</keyword>
<dbReference type="RefSeq" id="WP_007550165.1">
    <property type="nucleotide sequence ID" value="NZ_AFPU01000001.1"/>
</dbReference>
<reference evidence="9 10" key="1">
    <citation type="journal article" date="2011" name="J. Bacteriol.">
        <title>Genome Sequence of an Ammonia-Oxidizing Soil Archaeon, "Candidatus Nitrosoarchaeum koreensis" MY1.</title>
        <authorList>
            <person name="Kim B.K."/>
            <person name="Jung M.Y."/>
            <person name="Yu D.S."/>
            <person name="Park S.J."/>
            <person name="Oh T.K."/>
            <person name="Rhee S.K."/>
            <person name="Kim J.F."/>
        </authorList>
    </citation>
    <scope>NUCLEOTIDE SEQUENCE [LARGE SCALE GENOMIC DNA]</scope>
    <source>
        <strain evidence="9 10">MY1</strain>
    </source>
</reference>
<dbReference type="SUPFAM" id="SSF53335">
    <property type="entry name" value="S-adenosyl-L-methionine-dependent methyltransferases"/>
    <property type="match status" value="1"/>
</dbReference>
<dbReference type="PIRSF" id="PIRSF018005">
    <property type="entry name" value="UCP018005"/>
    <property type="match status" value="1"/>
</dbReference>
<dbReference type="EC" id="2.1.1.261" evidence="6"/>
<evidence type="ECO:0000256" key="7">
    <source>
        <dbReference type="ARBA" id="ARBA00049425"/>
    </source>
</evidence>
<evidence type="ECO:0000256" key="2">
    <source>
        <dbReference type="ARBA" id="ARBA00011738"/>
    </source>
</evidence>
<keyword evidence="3" id="KW-0017">Alkaloid metabolism</keyword>
<comment type="subunit">
    <text evidence="2">Homodimer.</text>
</comment>
<dbReference type="NCBIfam" id="TIGR03439">
    <property type="entry name" value="methyl_EasF"/>
    <property type="match status" value="1"/>
</dbReference>
<dbReference type="InterPro" id="IPR019257">
    <property type="entry name" value="MeTrfase_dom"/>
</dbReference>
<evidence type="ECO:0000256" key="4">
    <source>
        <dbReference type="ARBA" id="ARBA00022603"/>
    </source>
</evidence>
<dbReference type="GO" id="GO:0032259">
    <property type="term" value="P:methylation"/>
    <property type="evidence" value="ECO:0007669"/>
    <property type="project" value="UniProtKB-KW"/>
</dbReference>
<dbReference type="InterPro" id="IPR017804">
    <property type="entry name" value="MeTrfase_EgtD-like"/>
</dbReference>
<evidence type="ECO:0000313" key="9">
    <source>
        <dbReference type="EMBL" id="EGP93419.1"/>
    </source>
</evidence>
<protein>
    <recommendedName>
        <fullName evidence="6">4-dimethylallyltryptophan N-methyltransferase</fullName>
        <ecNumber evidence="6">2.1.1.261</ecNumber>
    </recommendedName>
</protein>
<dbReference type="PANTHER" id="PTHR43397:SF1">
    <property type="entry name" value="ERGOTHIONEINE BIOSYNTHESIS PROTEIN 1"/>
    <property type="match status" value="1"/>
</dbReference>
<evidence type="ECO:0000313" key="10">
    <source>
        <dbReference type="Proteomes" id="UP000004440"/>
    </source>
</evidence>
<comment type="caution">
    <text evidence="9">The sequence shown here is derived from an EMBL/GenBank/DDBJ whole genome shotgun (WGS) entry which is preliminary data.</text>
</comment>
<comment type="pathway">
    <text evidence="1">Alkaloid biosynthesis; ergot alkaloid biosynthesis.</text>
</comment>
<evidence type="ECO:0000259" key="8">
    <source>
        <dbReference type="Pfam" id="PF10017"/>
    </source>
</evidence>
<dbReference type="InterPro" id="IPR051128">
    <property type="entry name" value="EgtD_Methyltrsf_superfamily"/>
</dbReference>
<comment type="catalytic activity">
    <reaction evidence="7">
        <text>4-(3-methylbut-2-enyl)-L-tryptophan + S-adenosyl-L-methionine = 4-(3-methylbut-2-enyl)-L-abrine + S-adenosyl-L-homocysteine + H(+)</text>
        <dbReference type="Rhea" id="RHEA:34435"/>
        <dbReference type="ChEBI" id="CHEBI:15378"/>
        <dbReference type="ChEBI" id="CHEBI:57856"/>
        <dbReference type="ChEBI" id="CHEBI:58209"/>
        <dbReference type="ChEBI" id="CHEBI:59789"/>
        <dbReference type="ChEBI" id="CHEBI:67248"/>
        <dbReference type="EC" id="2.1.1.261"/>
    </reaction>
</comment>
<proteinExistence type="predicted"/>
<dbReference type="PANTHER" id="PTHR43397">
    <property type="entry name" value="ERGOTHIONEINE BIOSYNTHESIS PROTEIN 1"/>
    <property type="match status" value="1"/>
</dbReference>
<dbReference type="InterPro" id="IPR035094">
    <property type="entry name" value="EgtD"/>
</dbReference>
<evidence type="ECO:0000256" key="1">
    <source>
        <dbReference type="ARBA" id="ARBA00005107"/>
    </source>
</evidence>
<keyword evidence="10" id="KW-1185">Reference proteome</keyword>
<dbReference type="Proteomes" id="UP000004440">
    <property type="component" value="Unassembled WGS sequence"/>
</dbReference>
<dbReference type="GO" id="GO:0009820">
    <property type="term" value="P:alkaloid metabolic process"/>
    <property type="evidence" value="ECO:0007669"/>
    <property type="project" value="UniProtKB-KW"/>
</dbReference>
<dbReference type="PATRIC" id="fig|1001994.6.peg.639"/>
<evidence type="ECO:0000256" key="3">
    <source>
        <dbReference type="ARBA" id="ARBA00022589"/>
    </source>
</evidence>
<dbReference type="Gene3D" id="3.40.50.150">
    <property type="entry name" value="Vaccinia Virus protein VP39"/>
    <property type="match status" value="1"/>
</dbReference>
<dbReference type="NCBIfam" id="TIGR03438">
    <property type="entry name" value="egtD_ergothio"/>
    <property type="match status" value="1"/>
</dbReference>
<name>F9CVW7_9ARCH</name>
<organism evidence="9 10">
    <name type="scientific">Nitrosarchaeum koreense MY1</name>
    <dbReference type="NCBI Taxonomy" id="1001994"/>
    <lineage>
        <taxon>Archaea</taxon>
        <taxon>Nitrososphaerota</taxon>
        <taxon>Nitrososphaeria</taxon>
        <taxon>Nitrosopumilales</taxon>
        <taxon>Nitrosopumilaceae</taxon>
        <taxon>Nitrosarchaeum</taxon>
    </lineage>
</organism>
<dbReference type="InterPro" id="IPR029063">
    <property type="entry name" value="SAM-dependent_MTases_sf"/>
</dbReference>
<gene>
    <name evidence="9" type="ORF">MY1_0656</name>
</gene>
<evidence type="ECO:0000256" key="5">
    <source>
        <dbReference type="ARBA" id="ARBA00022679"/>
    </source>
</evidence>
<dbReference type="GO" id="GO:0008168">
    <property type="term" value="F:methyltransferase activity"/>
    <property type="evidence" value="ECO:0007669"/>
    <property type="project" value="UniProtKB-KW"/>
</dbReference>
<keyword evidence="4 9" id="KW-0489">Methyltransferase</keyword>
<dbReference type="OrthoDB" id="120600at2157"/>
<evidence type="ECO:0000256" key="6">
    <source>
        <dbReference type="ARBA" id="ARBA00039094"/>
    </source>
</evidence>
<dbReference type="Pfam" id="PF10017">
    <property type="entry name" value="Methyltransf_33"/>
    <property type="match status" value="1"/>
</dbReference>
<sequence length="341" mass="39807">MSKTIQNSLNYKKYVVDSKLQYFKPNSAKIEKSFADEVSFSLTQNSKFISPKFFYDKKGSELFEKICDLSEYYPTRTEINILQNLKENFAKYVDHSFRLVELGSGSSVKTRLILDILNKFQEKIEYFPIDISEILTESSSLLQKDYENLHITGIIDTYEGGLEFIKNYDNKKNLIIFLGSSFGNFVPEDGKKFLKKINSTMKSDDLFLIGLDLVKNKETLENAYDDSKGITAQFNLNVLSRINDELDADFNLNNFSHYARYNENKQRIEMYLKSLVEQFVVIQKANLSITLKKNELIHTEHSHKYKLSQIKELMTQTGFDIKHIWLDENNYFALTLVSKRF</sequence>
<dbReference type="InterPro" id="IPR017805">
    <property type="entry name" value="SAM_MeTrfase_EasF-type_put"/>
</dbReference>
<feature type="domain" description="Histidine-specific methyltransferase SAM-dependent" evidence="8">
    <location>
        <begin position="35"/>
        <end position="338"/>
    </location>
</feature>
<accession>F9CVW7</accession>
<dbReference type="AlphaFoldDB" id="F9CVW7"/>
<dbReference type="EMBL" id="AFPU01000001">
    <property type="protein sequence ID" value="EGP93419.1"/>
    <property type="molecule type" value="Genomic_DNA"/>
</dbReference>
<dbReference type="STRING" id="1001994.MY1_0656"/>